<comment type="caution">
    <text evidence="4">The sequence shown here is derived from an EMBL/GenBank/DDBJ whole genome shotgun (WGS) entry which is preliminary data.</text>
</comment>
<reference evidence="4 5" key="1">
    <citation type="journal article" date="2018" name="PLoS Genet.">
        <title>Population sequencing reveals clonal diversity and ancestral inbreeding in the grapevine cultivar Chardonnay.</title>
        <authorList>
            <person name="Roach M.J."/>
            <person name="Johnson D.L."/>
            <person name="Bohlmann J."/>
            <person name="van Vuuren H.J."/>
            <person name="Jones S.J."/>
            <person name="Pretorius I.S."/>
            <person name="Schmidt S.A."/>
            <person name="Borneman A.R."/>
        </authorList>
    </citation>
    <scope>NUCLEOTIDE SEQUENCE [LARGE SCALE GENOMIC DNA]</scope>
    <source>
        <strain evidence="5">cv. Chardonnay</strain>
        <tissue evidence="4">Leaf</tissue>
    </source>
</reference>
<keyword evidence="3" id="KW-0464">Manganese</keyword>
<evidence type="ECO:0000313" key="5">
    <source>
        <dbReference type="Proteomes" id="UP000288805"/>
    </source>
</evidence>
<keyword evidence="2" id="KW-0479">Metal-binding</keyword>
<name>A0A438GDV8_VITVI</name>
<dbReference type="InterPro" id="IPR029052">
    <property type="entry name" value="Metallo-depent_PP-like"/>
</dbReference>
<dbReference type="GO" id="GO:0046872">
    <property type="term" value="F:metal ion binding"/>
    <property type="evidence" value="ECO:0007669"/>
    <property type="project" value="UniProtKB-KW"/>
</dbReference>
<dbReference type="InterPro" id="IPR051134">
    <property type="entry name" value="PPP_phosphatase"/>
</dbReference>
<dbReference type="EMBL" id="QGNW01000466">
    <property type="protein sequence ID" value="RVW70385.1"/>
    <property type="molecule type" value="Genomic_DNA"/>
</dbReference>
<dbReference type="Proteomes" id="UP000288805">
    <property type="component" value="Unassembled WGS sequence"/>
</dbReference>
<evidence type="ECO:0000313" key="4">
    <source>
        <dbReference type="EMBL" id="RVW70385.1"/>
    </source>
</evidence>
<dbReference type="Gene3D" id="3.60.21.10">
    <property type="match status" value="1"/>
</dbReference>
<sequence>MKPSCVSACALEEEVMIKYGDQGTRIYCRCSEYFSKLPSASIIAGSSLEELSKARRSVPDPQSLGMNLISDALSSDPSMENGLRPNLERGVCSGLIIRSHKGPEARENDKFLEAYIVLKPPTFDDLVFHTFEAATPGAKGVCSIKAMNSQICCQQDKRNKESLAGEEKSIYSEICHQQNGRNKESLADEKKEQRNRRRKESQVREIAGCCQFDDIVILAEGGAAGDSVWRWAKNIRIFLSLHPKTTEACVCCD</sequence>
<dbReference type="PANTHER" id="PTHR45668:SF9">
    <property type="entry name" value="SERINE_THREONINE-PROTEIN PHOSPHATASE 7"/>
    <property type="match status" value="1"/>
</dbReference>
<accession>A0A438GDV8</accession>
<protein>
    <submittedName>
        <fullName evidence="4">Uncharacterized protein</fullName>
    </submittedName>
</protein>
<evidence type="ECO:0000256" key="2">
    <source>
        <dbReference type="ARBA" id="ARBA00022723"/>
    </source>
</evidence>
<evidence type="ECO:0000256" key="3">
    <source>
        <dbReference type="ARBA" id="ARBA00023211"/>
    </source>
</evidence>
<comment type="cofactor">
    <cofactor evidence="1">
        <name>Mn(2+)</name>
        <dbReference type="ChEBI" id="CHEBI:29035"/>
    </cofactor>
</comment>
<gene>
    <name evidence="4" type="ORF">CK203_060554</name>
</gene>
<organism evidence="4 5">
    <name type="scientific">Vitis vinifera</name>
    <name type="common">Grape</name>
    <dbReference type="NCBI Taxonomy" id="29760"/>
    <lineage>
        <taxon>Eukaryota</taxon>
        <taxon>Viridiplantae</taxon>
        <taxon>Streptophyta</taxon>
        <taxon>Embryophyta</taxon>
        <taxon>Tracheophyta</taxon>
        <taxon>Spermatophyta</taxon>
        <taxon>Magnoliopsida</taxon>
        <taxon>eudicotyledons</taxon>
        <taxon>Gunneridae</taxon>
        <taxon>Pentapetalae</taxon>
        <taxon>rosids</taxon>
        <taxon>Vitales</taxon>
        <taxon>Vitaceae</taxon>
        <taxon>Viteae</taxon>
        <taxon>Vitis</taxon>
    </lineage>
</organism>
<evidence type="ECO:0000256" key="1">
    <source>
        <dbReference type="ARBA" id="ARBA00001936"/>
    </source>
</evidence>
<proteinExistence type="predicted"/>
<dbReference type="PANTHER" id="PTHR45668">
    <property type="entry name" value="SERINE/THREONINE-PROTEIN PHOSPHATASE 5-RELATED"/>
    <property type="match status" value="1"/>
</dbReference>
<dbReference type="AlphaFoldDB" id="A0A438GDV8"/>